<proteinExistence type="predicted"/>
<keyword evidence="1" id="KW-0732">Signal</keyword>
<evidence type="ECO:0000313" key="3">
    <source>
        <dbReference type="Proteomes" id="UP001549047"/>
    </source>
</evidence>
<evidence type="ECO:0000313" key="2">
    <source>
        <dbReference type="EMBL" id="MET3614664.1"/>
    </source>
</evidence>
<name>A0ABV2J492_9HYPH</name>
<dbReference type="EMBL" id="JBEPMB010000004">
    <property type="protein sequence ID" value="MET3614664.1"/>
    <property type="molecule type" value="Genomic_DNA"/>
</dbReference>
<keyword evidence="3" id="KW-1185">Reference proteome</keyword>
<gene>
    <name evidence="2" type="ORF">ABID16_003001</name>
</gene>
<reference evidence="2 3" key="1">
    <citation type="submission" date="2024-06" db="EMBL/GenBank/DDBJ databases">
        <title>Genomic Encyclopedia of Type Strains, Phase IV (KMG-IV): sequencing the most valuable type-strain genomes for metagenomic binning, comparative biology and taxonomic classification.</title>
        <authorList>
            <person name="Goeker M."/>
        </authorList>
    </citation>
    <scope>NUCLEOTIDE SEQUENCE [LARGE SCALE GENOMIC DNA]</scope>
    <source>
        <strain evidence="2 3">DSM 29780</strain>
    </source>
</reference>
<feature type="chain" id="PRO_5045924770" description="Pentapeptide MXKDX repeat protein" evidence="1">
    <location>
        <begin position="22"/>
        <end position="81"/>
    </location>
</feature>
<sequence>MFKLIVATAIVAAGLATPVFAADAVMCDDAHMMKAETAAKAAKGDKMTTAMKDVDAAKAAMKAGKMDDCKTSLEKVMKDTM</sequence>
<accession>A0ABV2J492</accession>
<evidence type="ECO:0000256" key="1">
    <source>
        <dbReference type="SAM" id="SignalP"/>
    </source>
</evidence>
<evidence type="ECO:0008006" key="4">
    <source>
        <dbReference type="Google" id="ProtNLM"/>
    </source>
</evidence>
<dbReference type="Proteomes" id="UP001549047">
    <property type="component" value="Unassembled WGS sequence"/>
</dbReference>
<dbReference type="RefSeq" id="WP_354557144.1">
    <property type="nucleotide sequence ID" value="NZ_JBEPMB010000004.1"/>
</dbReference>
<protein>
    <recommendedName>
        <fullName evidence="4">Pentapeptide MXKDX repeat protein</fullName>
    </recommendedName>
</protein>
<feature type="signal peptide" evidence="1">
    <location>
        <begin position="1"/>
        <end position="21"/>
    </location>
</feature>
<organism evidence="2 3">
    <name type="scientific">Rhizobium aquaticum</name>
    <dbReference type="NCBI Taxonomy" id="1549636"/>
    <lineage>
        <taxon>Bacteria</taxon>
        <taxon>Pseudomonadati</taxon>
        <taxon>Pseudomonadota</taxon>
        <taxon>Alphaproteobacteria</taxon>
        <taxon>Hyphomicrobiales</taxon>
        <taxon>Rhizobiaceae</taxon>
        <taxon>Rhizobium/Agrobacterium group</taxon>
        <taxon>Rhizobium</taxon>
    </lineage>
</organism>
<comment type="caution">
    <text evidence="2">The sequence shown here is derived from an EMBL/GenBank/DDBJ whole genome shotgun (WGS) entry which is preliminary data.</text>
</comment>